<evidence type="ECO:0000313" key="3">
    <source>
        <dbReference type="Proteomes" id="UP001194696"/>
    </source>
</evidence>
<evidence type="ECO:0000313" key="2">
    <source>
        <dbReference type="EMBL" id="KAG0271015.1"/>
    </source>
</evidence>
<evidence type="ECO:0000256" key="1">
    <source>
        <dbReference type="SAM" id="MobiDB-lite"/>
    </source>
</evidence>
<accession>A0ABQ7JH55</accession>
<sequence length="75" mass="8404">MLNPRRLATLADQLERDAYIARVRAQLLNPARQNIEARDDPLPPPPPPVLNVQPPPAYIPLARRTFTEDLVTGPD</sequence>
<gene>
    <name evidence="2" type="ORF">BGZ96_006053</name>
</gene>
<feature type="region of interest" description="Disordered" evidence="1">
    <location>
        <begin position="31"/>
        <end position="52"/>
    </location>
</feature>
<reference evidence="2 3" key="1">
    <citation type="journal article" date="2020" name="Fungal Divers.">
        <title>Resolving the Mortierellaceae phylogeny through synthesis of multi-gene phylogenetics and phylogenomics.</title>
        <authorList>
            <person name="Vandepol N."/>
            <person name="Liber J."/>
            <person name="Desiro A."/>
            <person name="Na H."/>
            <person name="Kennedy M."/>
            <person name="Barry K."/>
            <person name="Grigoriev I.V."/>
            <person name="Miller A.N."/>
            <person name="O'Donnell K."/>
            <person name="Stajich J.E."/>
            <person name="Bonito G."/>
        </authorList>
    </citation>
    <scope>NUCLEOTIDE SEQUENCE [LARGE SCALE GENOMIC DNA]</scope>
    <source>
        <strain evidence="2 3">AD045</strain>
    </source>
</reference>
<feature type="non-terminal residue" evidence="2">
    <location>
        <position position="75"/>
    </location>
</feature>
<protein>
    <submittedName>
        <fullName evidence="2">Uncharacterized protein</fullName>
    </submittedName>
</protein>
<comment type="caution">
    <text evidence="2">The sequence shown here is derived from an EMBL/GenBank/DDBJ whole genome shotgun (WGS) entry which is preliminary data.</text>
</comment>
<proteinExistence type="predicted"/>
<name>A0ABQ7JH55_9FUNG</name>
<organism evidence="2 3">
    <name type="scientific">Linnemannia gamsii</name>
    <dbReference type="NCBI Taxonomy" id="64522"/>
    <lineage>
        <taxon>Eukaryota</taxon>
        <taxon>Fungi</taxon>
        <taxon>Fungi incertae sedis</taxon>
        <taxon>Mucoromycota</taxon>
        <taxon>Mortierellomycotina</taxon>
        <taxon>Mortierellomycetes</taxon>
        <taxon>Mortierellales</taxon>
        <taxon>Mortierellaceae</taxon>
        <taxon>Linnemannia</taxon>
    </lineage>
</organism>
<feature type="compositionally biased region" description="Pro residues" evidence="1">
    <location>
        <begin position="42"/>
        <end position="52"/>
    </location>
</feature>
<keyword evidence="3" id="KW-1185">Reference proteome</keyword>
<dbReference type="EMBL" id="JAAAIM010002903">
    <property type="protein sequence ID" value="KAG0271015.1"/>
    <property type="molecule type" value="Genomic_DNA"/>
</dbReference>
<dbReference type="Proteomes" id="UP001194696">
    <property type="component" value="Unassembled WGS sequence"/>
</dbReference>